<dbReference type="InterPro" id="IPR016035">
    <property type="entry name" value="Acyl_Trfase/lysoPLipase"/>
</dbReference>
<keyword evidence="6" id="KW-1133">Transmembrane helix</keyword>
<dbReference type="EC" id="2.3.1.51" evidence="8"/>
<dbReference type="GO" id="GO:0004623">
    <property type="term" value="F:phospholipase A2 activity"/>
    <property type="evidence" value="ECO:0007669"/>
    <property type="project" value="UniProtKB-EC"/>
</dbReference>
<gene>
    <name evidence="8" type="ORF">FisN_26Lh016</name>
</gene>
<feature type="compositionally biased region" description="Basic and acidic residues" evidence="5">
    <location>
        <begin position="777"/>
        <end position="789"/>
    </location>
</feature>
<dbReference type="EC" id="3.1.1.4" evidence="8"/>
<comment type="caution">
    <text evidence="8">The sequence shown here is derived from an EMBL/GenBank/DDBJ whole genome shotgun (WGS) entry which is preliminary data.</text>
</comment>
<dbReference type="PANTHER" id="PTHR14226">
    <property type="entry name" value="NEUROPATHY TARGET ESTERASE/SWISS CHEESE D.MELANOGASTER"/>
    <property type="match status" value="1"/>
</dbReference>
<evidence type="ECO:0000256" key="3">
    <source>
        <dbReference type="ARBA" id="ARBA00023098"/>
    </source>
</evidence>
<evidence type="ECO:0000256" key="1">
    <source>
        <dbReference type="ARBA" id="ARBA00022801"/>
    </source>
</evidence>
<organism evidence="8 9">
    <name type="scientific">Fistulifera solaris</name>
    <name type="common">Oleaginous diatom</name>
    <dbReference type="NCBI Taxonomy" id="1519565"/>
    <lineage>
        <taxon>Eukaryota</taxon>
        <taxon>Sar</taxon>
        <taxon>Stramenopiles</taxon>
        <taxon>Ochrophyta</taxon>
        <taxon>Bacillariophyta</taxon>
        <taxon>Bacillariophyceae</taxon>
        <taxon>Bacillariophycidae</taxon>
        <taxon>Naviculales</taxon>
        <taxon>Naviculaceae</taxon>
        <taxon>Fistulifera</taxon>
    </lineage>
</organism>
<dbReference type="GO" id="GO:0003841">
    <property type="term" value="F:1-acylglycerol-3-phosphate O-acyltransferase activity"/>
    <property type="evidence" value="ECO:0007669"/>
    <property type="project" value="UniProtKB-EC"/>
</dbReference>
<comment type="caution">
    <text evidence="4">Lacks conserved residue(s) required for the propagation of feature annotation.</text>
</comment>
<evidence type="ECO:0000256" key="2">
    <source>
        <dbReference type="ARBA" id="ARBA00022963"/>
    </source>
</evidence>
<evidence type="ECO:0000313" key="9">
    <source>
        <dbReference type="Proteomes" id="UP000198406"/>
    </source>
</evidence>
<dbReference type="PROSITE" id="PS51635">
    <property type="entry name" value="PNPLA"/>
    <property type="match status" value="1"/>
</dbReference>
<keyword evidence="8" id="KW-0808">Transferase</keyword>
<dbReference type="GO" id="GO:0016042">
    <property type="term" value="P:lipid catabolic process"/>
    <property type="evidence" value="ECO:0007669"/>
    <property type="project" value="UniProtKB-UniRule"/>
</dbReference>
<feature type="region of interest" description="Disordered" evidence="5">
    <location>
        <begin position="770"/>
        <end position="824"/>
    </location>
</feature>
<dbReference type="GO" id="GO:0004806">
    <property type="term" value="F:triacylglycerol lipase activity"/>
    <property type="evidence" value="ECO:0007669"/>
    <property type="project" value="UniProtKB-EC"/>
</dbReference>
<dbReference type="EC" id="3.1.1.3" evidence="8"/>
<feature type="domain" description="PNPLA" evidence="7">
    <location>
        <begin position="342"/>
        <end position="550"/>
    </location>
</feature>
<dbReference type="Proteomes" id="UP000198406">
    <property type="component" value="Unassembled WGS sequence"/>
</dbReference>
<dbReference type="SUPFAM" id="SSF52151">
    <property type="entry name" value="FabD/lysophospholipase-like"/>
    <property type="match status" value="1"/>
</dbReference>
<keyword evidence="3 4" id="KW-0443">Lipid metabolism</keyword>
<dbReference type="InParanoid" id="A0A1Z5KCG0"/>
<feature type="compositionally biased region" description="Basic and acidic residues" evidence="5">
    <location>
        <begin position="811"/>
        <end position="824"/>
    </location>
</feature>
<dbReference type="EC" id="3.1.1.13" evidence="8"/>
<name>A0A1Z5KCG0_FISSO</name>
<accession>A0A1Z5KCG0</accession>
<keyword evidence="6" id="KW-0812">Transmembrane</keyword>
<dbReference type="InterPro" id="IPR002641">
    <property type="entry name" value="PNPLA_dom"/>
</dbReference>
<dbReference type="Gene3D" id="3.40.1090.10">
    <property type="entry name" value="Cytosolic phospholipase A2 catalytic domain"/>
    <property type="match status" value="2"/>
</dbReference>
<feature type="compositionally biased region" description="Polar residues" evidence="5">
    <location>
        <begin position="795"/>
        <end position="804"/>
    </location>
</feature>
<dbReference type="OrthoDB" id="10049244at2759"/>
<feature type="active site" description="Nucleophile" evidence="4">
    <location>
        <position position="377"/>
    </location>
</feature>
<evidence type="ECO:0000256" key="5">
    <source>
        <dbReference type="SAM" id="MobiDB-lite"/>
    </source>
</evidence>
<protein>
    <submittedName>
        <fullName evidence="8">TAG lipase / steryl ester hydrolase / phospholipase A2 / LPA acyltransferase</fullName>
        <ecNumber evidence="8">2.3.1.51</ecNumber>
        <ecNumber evidence="8">3.1.1.13</ecNumber>
        <ecNumber evidence="8">3.1.1.3</ecNumber>
        <ecNumber evidence="8">3.1.1.4</ecNumber>
    </submittedName>
</protein>
<dbReference type="AlphaFoldDB" id="A0A1Z5KCG0"/>
<feature type="region of interest" description="Disordered" evidence="5">
    <location>
        <begin position="171"/>
        <end position="192"/>
    </location>
</feature>
<feature type="short sequence motif" description="GXSXG" evidence="4">
    <location>
        <begin position="375"/>
        <end position="379"/>
    </location>
</feature>
<dbReference type="EMBL" id="BDSP01000205">
    <property type="protein sequence ID" value="GAX23959.1"/>
    <property type="molecule type" value="Genomic_DNA"/>
</dbReference>
<evidence type="ECO:0000256" key="4">
    <source>
        <dbReference type="PROSITE-ProRule" id="PRU01161"/>
    </source>
</evidence>
<keyword evidence="8" id="KW-0012">Acyltransferase</keyword>
<feature type="active site" description="Proton acceptor" evidence="4">
    <location>
        <position position="537"/>
    </location>
</feature>
<feature type="transmembrane region" description="Helical" evidence="6">
    <location>
        <begin position="61"/>
        <end position="83"/>
    </location>
</feature>
<sequence>MEVFSLWSHSLASFGSFLETWNQNINNNNNNWWWAMTALLLIFWPVLLSFVMFFVTAGTWIFWLCTSILLGIVQTAYAMYQFSMIAFDIFGLSLLKTYAVIRHAVLHWVWWERGKKSRRHYWRESLQAAGTYENFLKIRIHPKVTPVSSSSLSSSTSLHLTDTALPRHASEQDLFPNNHTKKRYPRSRSFHAGTTVTDDPCLAEELGESTAQLLVTITSKLEQARLAFQQNPSNPEHWKAFSYLLSSVVKRNYLNLDDLAVENARSIADTGSYGLSVPTRQVIRAYYEQVDQALDYLAEAPLPVVSNAPEETTTTMSDTTSVMAERLMLVKKMKQNMGRTALMLSGGGAQAMYHMGLIRALIESKLYQDIKVVSGTSGGSILAAMCAIKTQEELLDHVCVANVSTDYMSNGRMKKENIRWFPSLLEMASYWLKHKLLVDSAEFRRTCEFYYGTITFEEAFERTGKHVCITVSASRANGRTAQRLLLNHISTPHVTIASAVGASCALPGVMAPTKLISKNYSTGELEPFEVDGVEWIDGSVQADLPFQRIATLFAVSSFIVSQTNFHIVPLLNKAHHPNARSLYWRLFQTAEWDIRGRVLKLSRLGLFPHIFGQDISKVFQQKYHGNLTIVPRFTTMQTIGLKVLANPTEAEMENYLKYGQIAAWPHLNAIRDMIRMERALDDCLKRLEERIPAHQMEYLFYDDVDSIASSSALLSSNQGRSVRIIGRPLEEQSSLPNCNSSFTMQSPLQHLQEENQQLREQLRQLQELLKAQQGQKSPEDAGSHEESESNRNSSTKETASNKHNPNVWDFLVDRLQPKPHPKAE</sequence>
<evidence type="ECO:0000259" key="7">
    <source>
        <dbReference type="PROSITE" id="PS51635"/>
    </source>
</evidence>
<dbReference type="Pfam" id="PF01734">
    <property type="entry name" value="Patatin"/>
    <property type="match status" value="1"/>
</dbReference>
<reference evidence="8 9" key="1">
    <citation type="journal article" date="2015" name="Plant Cell">
        <title>Oil accumulation by the oleaginous diatom Fistulifera solaris as revealed by the genome and transcriptome.</title>
        <authorList>
            <person name="Tanaka T."/>
            <person name="Maeda Y."/>
            <person name="Veluchamy A."/>
            <person name="Tanaka M."/>
            <person name="Abida H."/>
            <person name="Marechal E."/>
            <person name="Bowler C."/>
            <person name="Muto M."/>
            <person name="Sunaga Y."/>
            <person name="Tanaka M."/>
            <person name="Yoshino T."/>
            <person name="Taniguchi T."/>
            <person name="Fukuda Y."/>
            <person name="Nemoto M."/>
            <person name="Matsumoto M."/>
            <person name="Wong P.S."/>
            <person name="Aburatani S."/>
            <person name="Fujibuchi W."/>
        </authorList>
    </citation>
    <scope>NUCLEOTIDE SEQUENCE [LARGE SCALE GENOMIC DNA]</scope>
    <source>
        <strain evidence="8 9">JPCC DA0580</strain>
    </source>
</reference>
<dbReference type="PANTHER" id="PTHR14226:SF10">
    <property type="entry name" value="TRIACYLGLYCEROL LIPASE 4-RELATED"/>
    <property type="match status" value="1"/>
</dbReference>
<proteinExistence type="predicted"/>
<dbReference type="GO" id="GO:0004771">
    <property type="term" value="F:sterol ester esterase activity"/>
    <property type="evidence" value="ECO:0007669"/>
    <property type="project" value="UniProtKB-EC"/>
</dbReference>
<keyword evidence="1 4" id="KW-0378">Hydrolase</keyword>
<dbReference type="InterPro" id="IPR050301">
    <property type="entry name" value="NTE"/>
</dbReference>
<evidence type="ECO:0000313" key="8">
    <source>
        <dbReference type="EMBL" id="GAX23959.1"/>
    </source>
</evidence>
<keyword evidence="2 4" id="KW-0442">Lipid degradation</keyword>
<keyword evidence="9" id="KW-1185">Reference proteome</keyword>
<feature type="transmembrane region" description="Helical" evidence="6">
    <location>
        <begin position="32"/>
        <end position="54"/>
    </location>
</feature>
<feature type="compositionally biased region" description="Basic residues" evidence="5">
    <location>
        <begin position="179"/>
        <end position="189"/>
    </location>
</feature>
<evidence type="ECO:0000256" key="6">
    <source>
        <dbReference type="SAM" id="Phobius"/>
    </source>
</evidence>
<keyword evidence="6" id="KW-0472">Membrane</keyword>